<evidence type="ECO:0000313" key="1">
    <source>
        <dbReference type="EnsemblMetazoa" id="PPA05340.1"/>
    </source>
</evidence>
<protein>
    <submittedName>
        <fullName evidence="1">Peptidase S1 domain-containing protein</fullName>
    </submittedName>
</protein>
<gene>
    <name evidence="1" type="primary">WBGene00094894</name>
</gene>
<reference evidence="2" key="1">
    <citation type="journal article" date="2008" name="Nat. Genet.">
        <title>The Pristionchus pacificus genome provides a unique perspective on nematode lifestyle and parasitism.</title>
        <authorList>
            <person name="Dieterich C."/>
            <person name="Clifton S.W."/>
            <person name="Schuster L.N."/>
            <person name="Chinwalla A."/>
            <person name="Delehaunty K."/>
            <person name="Dinkelacker I."/>
            <person name="Fulton L."/>
            <person name="Fulton R."/>
            <person name="Godfrey J."/>
            <person name="Minx P."/>
            <person name="Mitreva M."/>
            <person name="Roeseler W."/>
            <person name="Tian H."/>
            <person name="Witte H."/>
            <person name="Yang S.P."/>
            <person name="Wilson R.K."/>
            <person name="Sommer R.J."/>
        </authorList>
    </citation>
    <scope>NUCLEOTIDE SEQUENCE [LARGE SCALE GENOMIC DNA]</scope>
    <source>
        <strain evidence="2">PS312</strain>
    </source>
</reference>
<evidence type="ECO:0000313" key="2">
    <source>
        <dbReference type="Proteomes" id="UP000005239"/>
    </source>
</evidence>
<dbReference type="AlphaFoldDB" id="A0A2A6CD68"/>
<reference evidence="1" key="2">
    <citation type="submission" date="2022-06" db="UniProtKB">
        <authorList>
            <consortium name="EnsemblMetazoa"/>
        </authorList>
    </citation>
    <scope>IDENTIFICATION</scope>
    <source>
        <strain evidence="1">PS312</strain>
    </source>
</reference>
<keyword evidence="2" id="KW-1185">Reference proteome</keyword>
<dbReference type="EnsemblMetazoa" id="PPA05340.1">
    <property type="protein sequence ID" value="PPA05340.1"/>
    <property type="gene ID" value="WBGene00094894"/>
</dbReference>
<dbReference type="InterPro" id="IPR009003">
    <property type="entry name" value="Peptidase_S1_PA"/>
</dbReference>
<organism evidence="1 2">
    <name type="scientific">Pristionchus pacificus</name>
    <name type="common">Parasitic nematode worm</name>
    <dbReference type="NCBI Taxonomy" id="54126"/>
    <lineage>
        <taxon>Eukaryota</taxon>
        <taxon>Metazoa</taxon>
        <taxon>Ecdysozoa</taxon>
        <taxon>Nematoda</taxon>
        <taxon>Chromadorea</taxon>
        <taxon>Rhabditida</taxon>
        <taxon>Rhabditina</taxon>
        <taxon>Diplogasteromorpha</taxon>
        <taxon>Diplogasteroidea</taxon>
        <taxon>Neodiplogasteridae</taxon>
        <taxon>Pristionchus</taxon>
    </lineage>
</organism>
<dbReference type="SUPFAM" id="SSF50494">
    <property type="entry name" value="Trypsin-like serine proteases"/>
    <property type="match status" value="1"/>
</dbReference>
<dbReference type="InterPro" id="IPR043504">
    <property type="entry name" value="Peptidase_S1_PA_chymotrypsin"/>
</dbReference>
<dbReference type="Proteomes" id="UP000005239">
    <property type="component" value="Unassembled WGS sequence"/>
</dbReference>
<name>A0A2A6CD68_PRIPA</name>
<accession>A0A2A6CD68</accession>
<dbReference type="Gene3D" id="2.40.10.10">
    <property type="entry name" value="Trypsin-like serine proteases"/>
    <property type="match status" value="1"/>
</dbReference>
<accession>A0A8R1U6H4</accession>
<sequence>MKDYKTAAKEEHLSRLDKAQWQQWAGSCGASVPMRHDDEGQPDNENRTATWMLRVDNSDTGYECGAALITPLHILTLTKCFENTKTQLITSTSVVTAQHHIFIPTDERDGVFYKPETINFRIVHYVVPIVYTKDGKRVPGALVIAQLSEAVNMEHVSPICVPLPNTAFPAHHEFESVEHQNAY</sequence>
<proteinExistence type="predicted"/>